<sequence>MAASKKSSRSGLLSGSFSDEDKFRVGSVQNHLNSPWKKNRLADIQEHCNGHNSGASNRKLEPYSEDEGSGSSQSSISEYLRPKIHKDLLPHDFMKWTSSGNASASSDTISLSHLSEEPPALNHQLGTFDVSEDSSFPSEGCNIGMHVSAGNNVSSGYLAVSNGADDHFYTKEKWREGIGPGAIQENREGLENSCLSDWIQQFKGWERGTGQKPSFLKEMEMHGGISTVGNIDKDLYQNLVEMIPLMESFMDQRGNQRRSFSHHASLVYTPAPPRDGPARKESPLKTNKNKQQKSSKPGEVKGDGPRWEEQENVLTKVETENGHESNDQSYHNQSANQHTLQLQNQIEELKQKLSEKDQLLQAVRTYDDAHDAVTKTNEQLQNKIEELQQELTKKEYLAHSVQLRLSEQQHEIEGMSTLLGRLQGDVLRKNDKTFRMEEELDGLRCQVTALRYQLEAVDLNGADLDNANAQGIELDQDEQHQMSVSSTGKSCEEFTNMESARRMYLAAVVAAREKPGEEALTLAAELRMQLQTFLMQPPLLSKRGDALTSQTLGFPLF</sequence>
<evidence type="ECO:0000313" key="1">
    <source>
        <dbReference type="EMBL" id="KAJ7544056.1"/>
    </source>
</evidence>
<protein>
    <submittedName>
        <fullName evidence="1">Uncharacterized protein</fullName>
    </submittedName>
</protein>
<dbReference type="EMBL" id="CM055100">
    <property type="protein sequence ID" value="KAJ7544056.1"/>
    <property type="molecule type" value="Genomic_DNA"/>
</dbReference>
<gene>
    <name evidence="1" type="ORF">O6H91_09G063200</name>
</gene>
<reference evidence="2" key="1">
    <citation type="journal article" date="2024" name="Proc. Natl. Acad. Sci. U.S.A.">
        <title>Extraordinary preservation of gene collinearity over three hundred million years revealed in homosporous lycophytes.</title>
        <authorList>
            <person name="Li C."/>
            <person name="Wickell D."/>
            <person name="Kuo L.Y."/>
            <person name="Chen X."/>
            <person name="Nie B."/>
            <person name="Liao X."/>
            <person name="Peng D."/>
            <person name="Ji J."/>
            <person name="Jenkins J."/>
            <person name="Williams M."/>
            <person name="Shu S."/>
            <person name="Plott C."/>
            <person name="Barry K."/>
            <person name="Rajasekar S."/>
            <person name="Grimwood J."/>
            <person name="Han X."/>
            <person name="Sun S."/>
            <person name="Hou Z."/>
            <person name="He W."/>
            <person name="Dai G."/>
            <person name="Sun C."/>
            <person name="Schmutz J."/>
            <person name="Leebens-Mack J.H."/>
            <person name="Li F.W."/>
            <person name="Wang L."/>
        </authorList>
    </citation>
    <scope>NUCLEOTIDE SEQUENCE [LARGE SCALE GENOMIC DNA]</scope>
    <source>
        <strain evidence="2">cv. PW_Plant_1</strain>
    </source>
</reference>
<evidence type="ECO:0000313" key="2">
    <source>
        <dbReference type="Proteomes" id="UP001162992"/>
    </source>
</evidence>
<organism evidence="1 2">
    <name type="scientific">Diphasiastrum complanatum</name>
    <name type="common">Issler's clubmoss</name>
    <name type="synonym">Lycopodium complanatum</name>
    <dbReference type="NCBI Taxonomy" id="34168"/>
    <lineage>
        <taxon>Eukaryota</taxon>
        <taxon>Viridiplantae</taxon>
        <taxon>Streptophyta</taxon>
        <taxon>Embryophyta</taxon>
        <taxon>Tracheophyta</taxon>
        <taxon>Lycopodiopsida</taxon>
        <taxon>Lycopodiales</taxon>
        <taxon>Lycopodiaceae</taxon>
        <taxon>Lycopodioideae</taxon>
        <taxon>Diphasiastrum</taxon>
    </lineage>
</organism>
<dbReference type="Proteomes" id="UP001162992">
    <property type="component" value="Chromosome 9"/>
</dbReference>
<proteinExistence type="predicted"/>
<comment type="caution">
    <text evidence="1">The sequence shown here is derived from an EMBL/GenBank/DDBJ whole genome shotgun (WGS) entry which is preliminary data.</text>
</comment>
<keyword evidence="2" id="KW-1185">Reference proteome</keyword>
<name>A0ACC2CPY0_DIPCM</name>
<accession>A0ACC2CPY0</accession>